<comment type="caution">
    <text evidence="5">The sequence shown here is derived from an EMBL/GenBank/DDBJ whole genome shotgun (WGS) entry which is preliminary data.</text>
</comment>
<dbReference type="PATRIC" id="fig|1319815.3.peg.1013"/>
<dbReference type="Pfam" id="PF00496">
    <property type="entry name" value="SBP_bac_5"/>
    <property type="match status" value="1"/>
</dbReference>
<sequence length="503" mass="56910">MKNIWFIFTIYLSLFSTNTFGKVESQFKDTLVIAQRSDVKTLDPQKSIDTVSNKVINLMFESLLTLDENLNITPQIATSWEQVDDLNTIFHLREDITFHNGENLTSEDVVFSLNRAKSSAQVGYNFTPIINVQAIDKYTVQITTDKPFGAMFKYLSSVGGAIVSKKAVDELGFNFSQNPIGSGPYKFKEWIPGDKIIVEAFNNYYGEIPKNKTLIVRSIPEVTNRTIALETGEVDIAFDIGIMDRETIKDSSDLELLEVEAPSTLYLGFDNTNPLFQNKKLREAIAYAIDNESLAEFVFRGAALSGDSPIPPVIDVYNPNVKKYPQDINLAKQLMKEAGFENGLSIELWTSAQSTWIDMCTIIQDQLKEIGITAEIKIFEWSTYVTITSQPNKALYLLSWNISSVDGDPALYPLFHSKEKGMSGNRSFYDNKEIDSLLLEARTTVDQNKRKDLYFKAQEIIQNELPHYTLVYPHYNLGARKAVKNLVLQKNGFTDLAKTYVLK</sequence>
<dbReference type="InterPro" id="IPR000914">
    <property type="entry name" value="SBP_5_dom"/>
</dbReference>
<evidence type="ECO:0000256" key="1">
    <source>
        <dbReference type="ARBA" id="ARBA00005695"/>
    </source>
</evidence>
<accession>U7VD62</accession>
<keyword evidence="6" id="KW-1185">Reference proteome</keyword>
<dbReference type="HOGENOM" id="CLU_017028_7_4_0"/>
<dbReference type="PANTHER" id="PTHR30290">
    <property type="entry name" value="PERIPLASMIC BINDING COMPONENT OF ABC TRANSPORTER"/>
    <property type="match status" value="1"/>
</dbReference>
<keyword evidence="3" id="KW-0732">Signal</keyword>
<dbReference type="RefSeq" id="WP_023050596.1">
    <property type="nucleotide sequence ID" value="NZ_CP173062.2"/>
</dbReference>
<dbReference type="Gene3D" id="3.90.76.10">
    <property type="entry name" value="Dipeptide-binding Protein, Domain 1"/>
    <property type="match status" value="1"/>
</dbReference>
<protein>
    <recommendedName>
        <fullName evidence="4">Solute-binding protein family 5 domain-containing protein</fullName>
    </recommendedName>
</protein>
<evidence type="ECO:0000259" key="4">
    <source>
        <dbReference type="Pfam" id="PF00496"/>
    </source>
</evidence>
<keyword evidence="2" id="KW-0813">Transport</keyword>
<dbReference type="STRING" id="1319815.HMPREF0202_01056"/>
<dbReference type="PANTHER" id="PTHR30290:SF9">
    <property type="entry name" value="OLIGOPEPTIDE-BINDING PROTEIN APPA"/>
    <property type="match status" value="1"/>
</dbReference>
<dbReference type="InterPro" id="IPR030678">
    <property type="entry name" value="Peptide/Ni-bd"/>
</dbReference>
<dbReference type="Gene3D" id="3.10.105.10">
    <property type="entry name" value="Dipeptide-binding Protein, Domain 3"/>
    <property type="match status" value="1"/>
</dbReference>
<proteinExistence type="inferred from homology"/>
<dbReference type="GO" id="GO:0042597">
    <property type="term" value="C:periplasmic space"/>
    <property type="evidence" value="ECO:0007669"/>
    <property type="project" value="UniProtKB-ARBA"/>
</dbReference>
<comment type="similarity">
    <text evidence="1">Belongs to the bacterial solute-binding protein 5 family.</text>
</comment>
<dbReference type="eggNOG" id="COG0747">
    <property type="taxonomic scope" value="Bacteria"/>
</dbReference>
<dbReference type="AlphaFoldDB" id="U7VD62"/>
<dbReference type="GO" id="GO:1904680">
    <property type="term" value="F:peptide transmembrane transporter activity"/>
    <property type="evidence" value="ECO:0007669"/>
    <property type="project" value="TreeGrafter"/>
</dbReference>
<gene>
    <name evidence="5" type="ORF">HMPREF0202_01056</name>
</gene>
<dbReference type="GO" id="GO:0015833">
    <property type="term" value="P:peptide transport"/>
    <property type="evidence" value="ECO:0007669"/>
    <property type="project" value="TreeGrafter"/>
</dbReference>
<dbReference type="Gene3D" id="3.40.190.10">
    <property type="entry name" value="Periplasmic binding protein-like II"/>
    <property type="match status" value="1"/>
</dbReference>
<dbReference type="Proteomes" id="UP000017081">
    <property type="component" value="Unassembled WGS sequence"/>
</dbReference>
<name>U7VD62_9FUSO</name>
<evidence type="ECO:0000256" key="3">
    <source>
        <dbReference type="ARBA" id="ARBA00022729"/>
    </source>
</evidence>
<dbReference type="PIRSF" id="PIRSF002741">
    <property type="entry name" value="MppA"/>
    <property type="match status" value="1"/>
</dbReference>
<evidence type="ECO:0000313" key="6">
    <source>
        <dbReference type="Proteomes" id="UP000017081"/>
    </source>
</evidence>
<feature type="domain" description="Solute-binding protein family 5" evidence="4">
    <location>
        <begin position="72"/>
        <end position="420"/>
    </location>
</feature>
<dbReference type="InterPro" id="IPR039424">
    <property type="entry name" value="SBP_5"/>
</dbReference>
<dbReference type="GO" id="GO:0043190">
    <property type="term" value="C:ATP-binding cassette (ABC) transporter complex"/>
    <property type="evidence" value="ECO:0007669"/>
    <property type="project" value="InterPro"/>
</dbReference>
<reference evidence="5 6" key="1">
    <citation type="submission" date="2013-08" db="EMBL/GenBank/DDBJ databases">
        <authorList>
            <person name="Weinstock G."/>
            <person name="Sodergren E."/>
            <person name="Wylie T."/>
            <person name="Fulton L."/>
            <person name="Fulton R."/>
            <person name="Fronick C."/>
            <person name="O'Laughlin M."/>
            <person name="Godfrey J."/>
            <person name="Miner T."/>
            <person name="Herter B."/>
            <person name="Appelbaum E."/>
            <person name="Cordes M."/>
            <person name="Lek S."/>
            <person name="Wollam A."/>
            <person name="Pepin K.H."/>
            <person name="Palsikar V.B."/>
            <person name="Mitreva M."/>
            <person name="Wilson R.K."/>
        </authorList>
    </citation>
    <scope>NUCLEOTIDE SEQUENCE [LARGE SCALE GENOMIC DNA]</scope>
    <source>
        <strain evidence="5 6">ATCC BAA-474</strain>
    </source>
</reference>
<evidence type="ECO:0000313" key="5">
    <source>
        <dbReference type="EMBL" id="ERT69089.1"/>
    </source>
</evidence>
<dbReference type="EMBL" id="AXZF01000038">
    <property type="protein sequence ID" value="ERT69089.1"/>
    <property type="molecule type" value="Genomic_DNA"/>
</dbReference>
<organism evidence="5 6">
    <name type="scientific">Cetobacterium somerae ATCC BAA-474</name>
    <dbReference type="NCBI Taxonomy" id="1319815"/>
    <lineage>
        <taxon>Bacteria</taxon>
        <taxon>Fusobacteriati</taxon>
        <taxon>Fusobacteriota</taxon>
        <taxon>Fusobacteriia</taxon>
        <taxon>Fusobacteriales</taxon>
        <taxon>Fusobacteriaceae</taxon>
        <taxon>Cetobacterium</taxon>
    </lineage>
</organism>
<dbReference type="SUPFAM" id="SSF53850">
    <property type="entry name" value="Periplasmic binding protein-like II"/>
    <property type="match status" value="1"/>
</dbReference>
<evidence type="ECO:0000256" key="2">
    <source>
        <dbReference type="ARBA" id="ARBA00022448"/>
    </source>
</evidence>